<keyword evidence="4" id="KW-1133">Transmembrane helix</keyword>
<feature type="chain" id="PRO_5011505395" evidence="6">
    <location>
        <begin position="20"/>
        <end position="148"/>
    </location>
</feature>
<dbReference type="EMBL" id="FPBO01000008">
    <property type="protein sequence ID" value="SFU73457.1"/>
    <property type="molecule type" value="Genomic_DNA"/>
</dbReference>
<dbReference type="SMART" id="SM01049">
    <property type="entry name" value="Cache_2"/>
    <property type="match status" value="1"/>
</dbReference>
<dbReference type="InterPro" id="IPR033480">
    <property type="entry name" value="sCache_2"/>
</dbReference>
<dbReference type="GO" id="GO:0005886">
    <property type="term" value="C:plasma membrane"/>
    <property type="evidence" value="ECO:0007669"/>
    <property type="project" value="UniProtKB-SubCell"/>
</dbReference>
<dbReference type="Gene3D" id="3.30.450.20">
    <property type="entry name" value="PAS domain"/>
    <property type="match status" value="1"/>
</dbReference>
<organism evidence="8 9">
    <name type="scientific">Pseudoduganella namucuonensis</name>
    <dbReference type="NCBI Taxonomy" id="1035707"/>
    <lineage>
        <taxon>Bacteria</taxon>
        <taxon>Pseudomonadati</taxon>
        <taxon>Pseudomonadota</taxon>
        <taxon>Betaproteobacteria</taxon>
        <taxon>Burkholderiales</taxon>
        <taxon>Oxalobacteraceae</taxon>
        <taxon>Telluria group</taxon>
        <taxon>Pseudoduganella</taxon>
    </lineage>
</organism>
<name>A0A1I7IKI8_9BURK</name>
<feature type="signal peptide" evidence="6">
    <location>
        <begin position="1"/>
        <end position="19"/>
    </location>
</feature>
<reference evidence="9" key="1">
    <citation type="submission" date="2016-10" db="EMBL/GenBank/DDBJ databases">
        <authorList>
            <person name="Varghese N."/>
            <person name="Submissions S."/>
        </authorList>
    </citation>
    <scope>NUCLEOTIDE SEQUENCE [LARGE SCALE GENOMIC DNA]</scope>
    <source>
        <strain evidence="9">CGMCC 1.11014</strain>
    </source>
</reference>
<evidence type="ECO:0000256" key="3">
    <source>
        <dbReference type="ARBA" id="ARBA00022692"/>
    </source>
</evidence>
<evidence type="ECO:0000256" key="1">
    <source>
        <dbReference type="ARBA" id="ARBA00004651"/>
    </source>
</evidence>
<evidence type="ECO:0000256" key="2">
    <source>
        <dbReference type="ARBA" id="ARBA00022475"/>
    </source>
</evidence>
<keyword evidence="9" id="KW-1185">Reference proteome</keyword>
<gene>
    <name evidence="8" type="ORF">SAMN05216552_1008102</name>
</gene>
<dbReference type="Proteomes" id="UP000199391">
    <property type="component" value="Unassembled WGS sequence"/>
</dbReference>
<evidence type="ECO:0000259" key="7">
    <source>
        <dbReference type="SMART" id="SM01049"/>
    </source>
</evidence>
<sequence>MKHAITAALLLAFAGGALSADYATPQQAEQLVAKAVAAVRKDAAKTYEEITAKDAAWVHGDLYPVVYDLDGKVLAHGQNPKMVGKDLIELRDADGRPFVRERVDLARQKGKFWQNYSFLDPVTKQILAKRMYCERLDERVVCAGVYVR</sequence>
<dbReference type="Pfam" id="PF17200">
    <property type="entry name" value="sCache_2"/>
    <property type="match status" value="1"/>
</dbReference>
<keyword evidence="6" id="KW-0732">Signal</keyword>
<keyword evidence="3" id="KW-0812">Transmembrane</keyword>
<keyword evidence="2" id="KW-1003">Cell membrane</keyword>
<comment type="subcellular location">
    <subcellularLocation>
        <location evidence="1">Cell membrane</location>
        <topology evidence="1">Multi-pass membrane protein</topology>
    </subcellularLocation>
</comment>
<evidence type="ECO:0000313" key="9">
    <source>
        <dbReference type="Proteomes" id="UP000199391"/>
    </source>
</evidence>
<dbReference type="AlphaFoldDB" id="A0A1I7IKI8"/>
<dbReference type="RefSeq" id="WP_093555575.1">
    <property type="nucleotide sequence ID" value="NZ_FPBO01000008.1"/>
</dbReference>
<evidence type="ECO:0000256" key="6">
    <source>
        <dbReference type="SAM" id="SignalP"/>
    </source>
</evidence>
<protein>
    <submittedName>
        <fullName evidence="8">Single Cache domain 2-containing protein</fullName>
    </submittedName>
</protein>
<accession>A0A1I7IKI8</accession>
<evidence type="ECO:0000256" key="4">
    <source>
        <dbReference type="ARBA" id="ARBA00022989"/>
    </source>
</evidence>
<keyword evidence="5" id="KW-0472">Membrane</keyword>
<dbReference type="OrthoDB" id="9178561at2"/>
<proteinExistence type="predicted"/>
<dbReference type="STRING" id="1035707.SAMN05216552_1008102"/>
<evidence type="ECO:0000313" key="8">
    <source>
        <dbReference type="EMBL" id="SFU73457.1"/>
    </source>
</evidence>
<evidence type="ECO:0000256" key="5">
    <source>
        <dbReference type="ARBA" id="ARBA00023136"/>
    </source>
</evidence>
<feature type="domain" description="Single Cache" evidence="7">
    <location>
        <begin position="14"/>
        <end position="100"/>
    </location>
</feature>